<feature type="compositionally biased region" description="Basic residues" evidence="13">
    <location>
        <begin position="1091"/>
        <end position="1108"/>
    </location>
</feature>
<comment type="similarity">
    <text evidence="12">Belongs to the XPG/RAD2 endonuclease family. GEN subfamily.</text>
</comment>
<feature type="compositionally biased region" description="Basic and acidic residues" evidence="13">
    <location>
        <begin position="630"/>
        <end position="643"/>
    </location>
</feature>
<dbReference type="PANTHER" id="PTHR16171:SF7">
    <property type="entry name" value="DNA REPAIR PROTEIN RAD2"/>
    <property type="match status" value="1"/>
</dbReference>
<feature type="domain" description="XPG-I" evidence="14">
    <location>
        <begin position="772"/>
        <end position="841"/>
    </location>
</feature>
<dbReference type="Gene3D" id="3.40.50.1010">
    <property type="entry name" value="5'-nuclease"/>
    <property type="match status" value="2"/>
</dbReference>
<dbReference type="Gene3D" id="1.10.150.20">
    <property type="entry name" value="5' to 3' exonuclease, C-terminal subdomain"/>
    <property type="match status" value="1"/>
</dbReference>
<feature type="region of interest" description="Disordered" evidence="13">
    <location>
        <begin position="1029"/>
        <end position="1137"/>
    </location>
</feature>
<keyword evidence="17" id="KW-1185">Reference proteome</keyword>
<feature type="compositionally biased region" description="Polar residues" evidence="13">
    <location>
        <begin position="615"/>
        <end position="629"/>
    </location>
</feature>
<organism evidence="16 17">
    <name type="scientific">Scleroderma citrinum Foug A</name>
    <dbReference type="NCBI Taxonomy" id="1036808"/>
    <lineage>
        <taxon>Eukaryota</taxon>
        <taxon>Fungi</taxon>
        <taxon>Dikarya</taxon>
        <taxon>Basidiomycota</taxon>
        <taxon>Agaricomycotina</taxon>
        <taxon>Agaricomycetes</taxon>
        <taxon>Agaricomycetidae</taxon>
        <taxon>Boletales</taxon>
        <taxon>Sclerodermatineae</taxon>
        <taxon>Sclerodermataceae</taxon>
        <taxon>Scleroderma</taxon>
    </lineage>
</organism>
<evidence type="ECO:0000256" key="2">
    <source>
        <dbReference type="ARBA" id="ARBA00004123"/>
    </source>
</evidence>
<dbReference type="GO" id="GO:0048256">
    <property type="term" value="F:flap endonuclease activity"/>
    <property type="evidence" value="ECO:0007669"/>
    <property type="project" value="UniProtKB-ARBA"/>
</dbReference>
<dbReference type="FunCoup" id="A0A0C3E3Z9">
    <property type="interactions" value="406"/>
</dbReference>
<keyword evidence="8" id="KW-0378">Hydrolase</keyword>
<dbReference type="HOGENOM" id="CLU_003018_0_0_1"/>
<dbReference type="PRINTS" id="PR00853">
    <property type="entry name" value="XPGRADSUPER"/>
</dbReference>
<keyword evidence="11" id="KW-0539">Nucleus</keyword>
<evidence type="ECO:0008006" key="18">
    <source>
        <dbReference type="Google" id="ProtNLM"/>
    </source>
</evidence>
<feature type="compositionally biased region" description="Basic residues" evidence="13">
    <location>
        <begin position="1063"/>
        <end position="1077"/>
    </location>
</feature>
<dbReference type="Proteomes" id="UP000053989">
    <property type="component" value="Unassembled WGS sequence"/>
</dbReference>
<keyword evidence="4" id="KW-0540">Nuclease</keyword>
<dbReference type="InterPro" id="IPR029060">
    <property type="entry name" value="PIN-like_dom_sf"/>
</dbReference>
<feature type="region of interest" description="Disordered" evidence="13">
    <location>
        <begin position="333"/>
        <end position="425"/>
    </location>
</feature>
<keyword evidence="7" id="KW-0227">DNA damage</keyword>
<evidence type="ECO:0000256" key="3">
    <source>
        <dbReference type="ARBA" id="ARBA00005283"/>
    </source>
</evidence>
<dbReference type="InterPro" id="IPR006085">
    <property type="entry name" value="XPG_DNA_repair_N"/>
</dbReference>
<dbReference type="EMBL" id="KN822012">
    <property type="protein sequence ID" value="KIM67540.1"/>
    <property type="molecule type" value="Genomic_DNA"/>
</dbReference>
<gene>
    <name evidence="16" type="ORF">SCLCIDRAFT_1106759</name>
</gene>
<dbReference type="PROSITE" id="PS00841">
    <property type="entry name" value="XPG_1"/>
    <property type="match status" value="1"/>
</dbReference>
<dbReference type="InterPro" id="IPR001044">
    <property type="entry name" value="XPG/Rad2_eukaryotes"/>
</dbReference>
<feature type="region of interest" description="Disordered" evidence="13">
    <location>
        <begin position="523"/>
        <end position="554"/>
    </location>
</feature>
<feature type="compositionally biased region" description="Polar residues" evidence="13">
    <location>
        <begin position="569"/>
        <end position="581"/>
    </location>
</feature>
<name>A0A0C3E3Z9_9AGAM</name>
<dbReference type="PROSITE" id="PS00842">
    <property type="entry name" value="XPG_2"/>
    <property type="match status" value="1"/>
</dbReference>
<dbReference type="InterPro" id="IPR008918">
    <property type="entry name" value="HhH2"/>
</dbReference>
<evidence type="ECO:0000256" key="8">
    <source>
        <dbReference type="ARBA" id="ARBA00022801"/>
    </source>
</evidence>
<reference evidence="17" key="2">
    <citation type="submission" date="2015-01" db="EMBL/GenBank/DDBJ databases">
        <title>Evolutionary Origins and Diversification of the Mycorrhizal Mutualists.</title>
        <authorList>
            <consortium name="DOE Joint Genome Institute"/>
            <consortium name="Mycorrhizal Genomics Consortium"/>
            <person name="Kohler A."/>
            <person name="Kuo A."/>
            <person name="Nagy L.G."/>
            <person name="Floudas D."/>
            <person name="Copeland A."/>
            <person name="Barry K.W."/>
            <person name="Cichocki N."/>
            <person name="Veneault-Fourrey C."/>
            <person name="LaButti K."/>
            <person name="Lindquist E.A."/>
            <person name="Lipzen A."/>
            <person name="Lundell T."/>
            <person name="Morin E."/>
            <person name="Murat C."/>
            <person name="Riley R."/>
            <person name="Ohm R."/>
            <person name="Sun H."/>
            <person name="Tunlid A."/>
            <person name="Henrissat B."/>
            <person name="Grigoriev I.V."/>
            <person name="Hibbett D.S."/>
            <person name="Martin F."/>
        </authorList>
    </citation>
    <scope>NUCLEOTIDE SEQUENCE [LARGE SCALE GENOMIC DNA]</scope>
    <source>
        <strain evidence="17">Foug A</strain>
    </source>
</reference>
<evidence type="ECO:0000256" key="11">
    <source>
        <dbReference type="ARBA" id="ARBA00023242"/>
    </source>
</evidence>
<keyword evidence="9" id="KW-0460">Magnesium</keyword>
<dbReference type="GO" id="GO:0005634">
    <property type="term" value="C:nucleus"/>
    <property type="evidence" value="ECO:0007669"/>
    <property type="project" value="UniProtKB-SubCell"/>
</dbReference>
<accession>A0A0C3E3Z9</accession>
<dbReference type="SMART" id="SM00279">
    <property type="entry name" value="HhH2"/>
    <property type="match status" value="1"/>
</dbReference>
<comment type="cofactor">
    <cofactor evidence="1">
        <name>Mg(2+)</name>
        <dbReference type="ChEBI" id="CHEBI:18420"/>
    </cofactor>
</comment>
<evidence type="ECO:0000256" key="4">
    <source>
        <dbReference type="ARBA" id="ARBA00022722"/>
    </source>
</evidence>
<dbReference type="SMART" id="SM00485">
    <property type="entry name" value="XPGN"/>
    <property type="match status" value="1"/>
</dbReference>
<evidence type="ECO:0000256" key="5">
    <source>
        <dbReference type="ARBA" id="ARBA00022723"/>
    </source>
</evidence>
<feature type="domain" description="XPG N-terminal" evidence="15">
    <location>
        <begin position="1"/>
        <end position="98"/>
    </location>
</feature>
<evidence type="ECO:0000256" key="6">
    <source>
        <dbReference type="ARBA" id="ARBA00022759"/>
    </source>
</evidence>
<evidence type="ECO:0000256" key="10">
    <source>
        <dbReference type="ARBA" id="ARBA00023204"/>
    </source>
</evidence>
<dbReference type="InterPro" id="IPR019974">
    <property type="entry name" value="XPG_CS"/>
</dbReference>
<evidence type="ECO:0000256" key="12">
    <source>
        <dbReference type="ARBA" id="ARBA00038112"/>
    </source>
</evidence>
<dbReference type="FunFam" id="1.10.150.20:FF:000030">
    <property type="entry name" value="Flap endonuclease GEN-like 1"/>
    <property type="match status" value="1"/>
</dbReference>
<dbReference type="AlphaFoldDB" id="A0A0C3E3Z9"/>
<dbReference type="PRINTS" id="PR00066">
    <property type="entry name" value="XRODRMPGMNTG"/>
</dbReference>
<feature type="region of interest" description="Disordered" evidence="13">
    <location>
        <begin position="120"/>
        <end position="145"/>
    </location>
</feature>
<dbReference type="InterPro" id="IPR036279">
    <property type="entry name" value="5-3_exonuclease_C_sf"/>
</dbReference>
<evidence type="ECO:0000256" key="13">
    <source>
        <dbReference type="SAM" id="MobiDB-lite"/>
    </source>
</evidence>
<dbReference type="Pfam" id="PF00867">
    <property type="entry name" value="XPG_I"/>
    <property type="match status" value="1"/>
</dbReference>
<dbReference type="Pfam" id="PF00752">
    <property type="entry name" value="XPG_N"/>
    <property type="match status" value="1"/>
</dbReference>
<proteinExistence type="inferred from homology"/>
<feature type="compositionally biased region" description="Polar residues" evidence="13">
    <location>
        <begin position="372"/>
        <end position="395"/>
    </location>
</feature>
<keyword evidence="6" id="KW-0255">Endonuclease</keyword>
<sequence>MGVKSLWNLVEPVGRHVPLENMEGKVLAIDSSIWIYQFQATMRDKDGRALMNAHVLGFLRRICKLLFYGIRPVFVFDGGAPALKRNTISERKKKKSGAAASHAQIAERLLAAHMRREALVQAHASHPPSSKGKQKGPSGPTTLDKDTVYLEDIDNSFAKTPAKSKDTQPSPASSTKKNRFRDHDPYKLPEVNLEEQVAKVTRTRVPDARLATEEELRAFIEEMRPDDFDVTSRVFRELPTEVQYEIVGDLRLKSRQTSYTRLQNMLRKAETPLDFSKEQIKNLQQRNALTQQLLVTTDSIGKAHINIPVRIASERNKEYVLIKNESAEGGWVLGLRDEGSQSRPIEVDADGGEESDGDMEMEEVSIPEPRRSQPQPSVTSNQPGSRTTRVSQTPGQRRVTRLFDLDEDDDLPRLPSEDINDDDDDPELAIAIQASLETHSGPDVSLVEPFSRKTLRTPPSKTAPLASAESPNVRNVLSRADDIEDLYESPSRLETVLAIAGAGPPRKSSGTFLARTSSSAFGKPGLLVSPGTATRPLAPTPSTPTSQDLTVTEKEVRSVLIGESVLSKTYSSMEKSPNTVPVASPSLGCHTLAADPEPSNSDSDDDMEEIVVGNPSISSVKSGSNPPTNKTDDQGRQENEERVSLPPSPLPPSRATPIESISPEERDDGSVIEWSRSPSPTGDWTKGADALPTFQPSAENNENWDAAHEMDPHAEAGEFARFISHVKGKDLETVRHEIDEEIRVLNQQKKTAMRDSDDITQHMITQIMLMLRLFGIPYITAPMEAEAQCAELVQLGLVEGVITDDSDVFLFGGLRVYKNMFNQSKTVECFLLADLSREVGLTRDALIRLAYLLGSDYVEGLPGVGPVVAMELMKEFPGEDGLHKFKDWWLKVQSGRDRPEDTKTKFRTRFKKNFKDLYLSQEWPNPLVRDAYRHPVVDSSEEPFKWGLPDLDALRHFIHDELGWDQSKVDDLLMPIIQKMNRRNQAVSLNRQGDLNGFLNVASGAGSHAPRKRQTYNSKRLQQVVTEFRKEQAKMNGPRATTPTSDHGDQESNHITENDTAPPKKRRKTGVSRKGKGAGKEAGPTSVPTARGKRRPRTITNRPRKKIQTHGGEESDDESDSEDEFAGTEGTPAAMMPSAPLAVQLRPRVRPRIRFNFHRLSVLTRFGSGNLDSTVSFLMRKICLQKG</sequence>
<evidence type="ECO:0000259" key="14">
    <source>
        <dbReference type="SMART" id="SM00484"/>
    </source>
</evidence>
<feature type="compositionally biased region" description="Basic and acidic residues" evidence="13">
    <location>
        <begin position="1046"/>
        <end position="1057"/>
    </location>
</feature>
<evidence type="ECO:0000256" key="7">
    <source>
        <dbReference type="ARBA" id="ARBA00022763"/>
    </source>
</evidence>
<feature type="region of interest" description="Disordered" evidence="13">
    <location>
        <begin position="569"/>
        <end position="699"/>
    </location>
</feature>
<feature type="region of interest" description="Disordered" evidence="13">
    <location>
        <begin position="158"/>
        <end position="185"/>
    </location>
</feature>
<evidence type="ECO:0000313" key="16">
    <source>
        <dbReference type="EMBL" id="KIM67540.1"/>
    </source>
</evidence>
<reference evidence="16 17" key="1">
    <citation type="submission" date="2014-04" db="EMBL/GenBank/DDBJ databases">
        <authorList>
            <consortium name="DOE Joint Genome Institute"/>
            <person name="Kuo A."/>
            <person name="Kohler A."/>
            <person name="Nagy L.G."/>
            <person name="Floudas D."/>
            <person name="Copeland A."/>
            <person name="Barry K.W."/>
            <person name="Cichocki N."/>
            <person name="Veneault-Fourrey C."/>
            <person name="LaButti K."/>
            <person name="Lindquist E.A."/>
            <person name="Lipzen A."/>
            <person name="Lundell T."/>
            <person name="Morin E."/>
            <person name="Murat C."/>
            <person name="Sun H."/>
            <person name="Tunlid A."/>
            <person name="Henrissat B."/>
            <person name="Grigoriev I.V."/>
            <person name="Hibbett D.S."/>
            <person name="Martin F."/>
            <person name="Nordberg H.P."/>
            <person name="Cantor M.N."/>
            <person name="Hua S.X."/>
        </authorList>
    </citation>
    <scope>NUCLEOTIDE SEQUENCE [LARGE SCALE GENOMIC DNA]</scope>
    <source>
        <strain evidence="16 17">Foug A</strain>
    </source>
</reference>
<keyword evidence="5" id="KW-0479">Metal-binding</keyword>
<dbReference type="OrthoDB" id="31113at2759"/>
<dbReference type="InterPro" id="IPR006084">
    <property type="entry name" value="XPG/Rad2"/>
</dbReference>
<dbReference type="SUPFAM" id="SSF47807">
    <property type="entry name" value="5' to 3' exonuclease, C-terminal subdomain"/>
    <property type="match status" value="1"/>
</dbReference>
<evidence type="ECO:0000313" key="17">
    <source>
        <dbReference type="Proteomes" id="UP000053989"/>
    </source>
</evidence>
<dbReference type="InParanoid" id="A0A0C3E3Z9"/>
<dbReference type="STRING" id="1036808.A0A0C3E3Z9"/>
<evidence type="ECO:0000256" key="1">
    <source>
        <dbReference type="ARBA" id="ARBA00001946"/>
    </source>
</evidence>
<dbReference type="SUPFAM" id="SSF88723">
    <property type="entry name" value="PIN domain-like"/>
    <property type="match status" value="1"/>
</dbReference>
<protein>
    <recommendedName>
        <fullName evidence="18">XPG-I domain-containing protein</fullName>
    </recommendedName>
</protein>
<feature type="region of interest" description="Disordered" evidence="13">
    <location>
        <begin position="440"/>
        <end position="473"/>
    </location>
</feature>
<evidence type="ECO:0000259" key="15">
    <source>
        <dbReference type="SMART" id="SM00485"/>
    </source>
</evidence>
<dbReference type="CDD" id="cd09904">
    <property type="entry name" value="H3TH_XPG"/>
    <property type="match status" value="1"/>
</dbReference>
<dbReference type="GO" id="GO:0006289">
    <property type="term" value="P:nucleotide-excision repair"/>
    <property type="evidence" value="ECO:0007669"/>
    <property type="project" value="InterPro"/>
</dbReference>
<comment type="similarity">
    <text evidence="3">Belongs to the XPG/RAD2 endonuclease family. XPG subfamily.</text>
</comment>
<dbReference type="InterPro" id="IPR006086">
    <property type="entry name" value="XPG-I_dom"/>
</dbReference>
<comment type="subcellular location">
    <subcellularLocation>
        <location evidence="2">Nucleus</location>
    </subcellularLocation>
</comment>
<dbReference type="GO" id="GO:0003697">
    <property type="term" value="F:single-stranded DNA binding"/>
    <property type="evidence" value="ECO:0007669"/>
    <property type="project" value="InterPro"/>
</dbReference>
<evidence type="ECO:0000256" key="9">
    <source>
        <dbReference type="ARBA" id="ARBA00022842"/>
    </source>
</evidence>
<feature type="compositionally biased region" description="Acidic residues" evidence="13">
    <location>
        <begin position="347"/>
        <end position="365"/>
    </location>
</feature>
<feature type="compositionally biased region" description="Acidic residues" evidence="13">
    <location>
        <begin position="1114"/>
        <end position="1126"/>
    </location>
</feature>
<keyword evidence="10" id="KW-0234">DNA repair</keyword>
<dbReference type="CDD" id="cd09868">
    <property type="entry name" value="PIN_XPG_RAD2"/>
    <property type="match status" value="2"/>
</dbReference>
<dbReference type="SMART" id="SM00484">
    <property type="entry name" value="XPGI"/>
    <property type="match status" value="1"/>
</dbReference>
<dbReference type="GO" id="GO:0046872">
    <property type="term" value="F:metal ion binding"/>
    <property type="evidence" value="ECO:0007669"/>
    <property type="project" value="UniProtKB-KW"/>
</dbReference>
<dbReference type="PANTHER" id="PTHR16171">
    <property type="entry name" value="DNA REPAIR PROTEIN COMPLEMENTING XP-G CELLS-RELATED"/>
    <property type="match status" value="1"/>
</dbReference>